<dbReference type="EMBL" id="CP034550">
    <property type="protein sequence ID" value="QFZ21931.1"/>
    <property type="molecule type" value="Genomic_DNA"/>
</dbReference>
<evidence type="ECO:0000313" key="1">
    <source>
        <dbReference type="EMBL" id="QFZ21931.1"/>
    </source>
</evidence>
<dbReference type="Proteomes" id="UP000325787">
    <property type="component" value="Chromosome"/>
</dbReference>
<accession>A0A5Q0H6U8</accession>
<dbReference type="AlphaFoldDB" id="A0A5Q0H6U8"/>
<dbReference type="Gene3D" id="3.40.50.720">
    <property type="entry name" value="NAD(P)-binding Rossmann-like Domain"/>
    <property type="match status" value="1"/>
</dbReference>
<dbReference type="KEGG" id="ssyi:EKG83_35040"/>
<keyword evidence="2" id="KW-1185">Reference proteome</keyword>
<name>A0A5Q0H6U8_SACSY</name>
<sequence>MIGEVIGHPVLWDEAPESEARQRMLARGRPAGVAEGVPRARAGLVDHPEPVTTAVRDITGSPARPFRSWVAGHAAAFLPQPTR</sequence>
<dbReference type="OrthoDB" id="3207931at2"/>
<dbReference type="RefSeq" id="WP_153278658.1">
    <property type="nucleotide sequence ID" value="NZ_CP034550.1"/>
</dbReference>
<protein>
    <submittedName>
        <fullName evidence="1">Uncharacterized protein</fullName>
    </submittedName>
</protein>
<reference evidence="2" key="1">
    <citation type="journal article" date="2021" name="Curr. Microbiol.">
        <title>Complete genome of nocamycin-producing strain Saccharothrix syringae NRRL B-16468 reveals the biosynthetic potential for secondary metabolites.</title>
        <authorList>
            <person name="Mo X."/>
            <person name="Yang S."/>
        </authorList>
    </citation>
    <scope>NUCLEOTIDE SEQUENCE [LARGE SCALE GENOMIC DNA]</scope>
    <source>
        <strain evidence="2">ATCC 51364 / DSM 43886 / JCM 6844 / KCTC 9398 / NBRC 14523 / NRRL B-16468 / INA 2240</strain>
    </source>
</reference>
<gene>
    <name evidence="1" type="ORF">EKG83_35040</name>
</gene>
<organism evidence="1 2">
    <name type="scientific">Saccharothrix syringae</name>
    <name type="common">Nocardiopsis syringae</name>
    <dbReference type="NCBI Taxonomy" id="103733"/>
    <lineage>
        <taxon>Bacteria</taxon>
        <taxon>Bacillati</taxon>
        <taxon>Actinomycetota</taxon>
        <taxon>Actinomycetes</taxon>
        <taxon>Pseudonocardiales</taxon>
        <taxon>Pseudonocardiaceae</taxon>
        <taxon>Saccharothrix</taxon>
    </lineage>
</organism>
<proteinExistence type="predicted"/>
<evidence type="ECO:0000313" key="2">
    <source>
        <dbReference type="Proteomes" id="UP000325787"/>
    </source>
</evidence>